<gene>
    <name evidence="3" type="ORF">KHA97_16580</name>
</gene>
<keyword evidence="3" id="KW-0489">Methyltransferase</keyword>
<dbReference type="SUPFAM" id="SSF53335">
    <property type="entry name" value="S-adenosyl-L-methionine-dependent methyltransferases"/>
    <property type="match status" value="1"/>
</dbReference>
<dbReference type="Proteomes" id="UP000681414">
    <property type="component" value="Unassembled WGS sequence"/>
</dbReference>
<dbReference type="PANTHER" id="PTHR43861">
    <property type="entry name" value="TRANS-ACONITATE 2-METHYLTRANSFERASE-RELATED"/>
    <property type="match status" value="1"/>
</dbReference>
<dbReference type="EMBL" id="JAGYPG010000003">
    <property type="protein sequence ID" value="MBS4196668.1"/>
    <property type="molecule type" value="Genomic_DNA"/>
</dbReference>
<dbReference type="GO" id="GO:0008168">
    <property type="term" value="F:methyltransferase activity"/>
    <property type="evidence" value="ECO:0007669"/>
    <property type="project" value="UniProtKB-KW"/>
</dbReference>
<dbReference type="Gene3D" id="3.40.50.150">
    <property type="entry name" value="Vaccinia Virus protein VP39"/>
    <property type="match status" value="1"/>
</dbReference>
<dbReference type="AlphaFoldDB" id="A0A942YGX8"/>
<protein>
    <submittedName>
        <fullName evidence="3">Class I SAM-dependent methyltransferase</fullName>
    </submittedName>
</protein>
<dbReference type="InterPro" id="IPR029063">
    <property type="entry name" value="SAM-dependent_MTases_sf"/>
</dbReference>
<proteinExistence type="predicted"/>
<accession>A0A942YGX8</accession>
<organism evidence="3 4">
    <name type="scientific">Lederbergia citri</name>
    <dbReference type="NCBI Taxonomy" id="2833580"/>
    <lineage>
        <taxon>Bacteria</taxon>
        <taxon>Bacillati</taxon>
        <taxon>Bacillota</taxon>
        <taxon>Bacilli</taxon>
        <taxon>Bacillales</taxon>
        <taxon>Bacillaceae</taxon>
        <taxon>Lederbergia</taxon>
    </lineage>
</organism>
<evidence type="ECO:0000313" key="4">
    <source>
        <dbReference type="Proteomes" id="UP000681414"/>
    </source>
</evidence>
<dbReference type="CDD" id="cd02440">
    <property type="entry name" value="AdoMet_MTases"/>
    <property type="match status" value="1"/>
</dbReference>
<dbReference type="InterPro" id="IPR041698">
    <property type="entry name" value="Methyltransf_25"/>
</dbReference>
<comment type="caution">
    <text evidence="3">The sequence shown here is derived from an EMBL/GenBank/DDBJ whole genome shotgun (WGS) entry which is preliminary data.</text>
</comment>
<reference evidence="3 4" key="1">
    <citation type="submission" date="2021-05" db="EMBL/GenBank/DDBJ databases">
        <title>Novel Bacillus species.</title>
        <authorList>
            <person name="Liu G."/>
        </authorList>
    </citation>
    <scope>NUCLEOTIDE SEQUENCE [LARGE SCALE GENOMIC DNA]</scope>
    <source>
        <strain evidence="4">FJAT-49780</strain>
    </source>
</reference>
<feature type="domain" description="Methyltransferase" evidence="2">
    <location>
        <begin position="58"/>
        <end position="150"/>
    </location>
</feature>
<name>A0A942YGX8_9BACI</name>
<dbReference type="PANTHER" id="PTHR43861:SF3">
    <property type="entry name" value="PUTATIVE (AFU_ORTHOLOGUE AFUA_2G14390)-RELATED"/>
    <property type="match status" value="1"/>
</dbReference>
<evidence type="ECO:0000259" key="2">
    <source>
        <dbReference type="Pfam" id="PF13649"/>
    </source>
</evidence>
<keyword evidence="4" id="KW-1185">Reference proteome</keyword>
<keyword evidence="1" id="KW-0808">Transferase</keyword>
<evidence type="ECO:0000313" key="3">
    <source>
        <dbReference type="EMBL" id="MBS4196668.1"/>
    </source>
</evidence>
<evidence type="ECO:0000256" key="1">
    <source>
        <dbReference type="ARBA" id="ARBA00022679"/>
    </source>
</evidence>
<dbReference type="GO" id="GO:0032259">
    <property type="term" value="P:methylation"/>
    <property type="evidence" value="ECO:0007669"/>
    <property type="project" value="UniProtKB-KW"/>
</dbReference>
<dbReference type="Pfam" id="PF13649">
    <property type="entry name" value="Methyltransf_25"/>
    <property type="match status" value="1"/>
</dbReference>
<sequence length="220" mass="25361">MVGFEDFKKLTIKNHRNQRGLLVKEHWQERFSSKEYYYGKEPNAFLLAMQPYIPKGNILCIAEGEGRNSVFLASKGYDVTAWDFAPSGLEKIKKLAEEREVEVKTELHDLADVKWKEEKWDAIVHIFGHFPKPVFDRTIEGIKQSLKPGGFYVGELYTKEQFQYGTGGPGNPEFLCDPKTLLEKFDGYFVKHFYIGEVERIEGRGHTGLAHVVQSVLQKR</sequence>